<reference evidence="11" key="1">
    <citation type="submission" date="2025-08" db="UniProtKB">
        <authorList>
            <consortium name="RefSeq"/>
        </authorList>
    </citation>
    <scope>IDENTIFICATION</scope>
</reference>
<evidence type="ECO:0000256" key="3">
    <source>
        <dbReference type="ARBA" id="ARBA00012658"/>
    </source>
</evidence>
<dbReference type="Pfam" id="PF02055">
    <property type="entry name" value="Glyco_hydro_30"/>
    <property type="match status" value="1"/>
</dbReference>
<evidence type="ECO:0000256" key="1">
    <source>
        <dbReference type="ARBA" id="ARBA00001013"/>
    </source>
</evidence>
<keyword evidence="4 7" id="KW-0732">Signal</keyword>
<dbReference type="InterPro" id="IPR001139">
    <property type="entry name" value="Glyco_hydro_30"/>
</dbReference>
<evidence type="ECO:0000256" key="7">
    <source>
        <dbReference type="SAM" id="SignalP"/>
    </source>
</evidence>
<name>A0ABM0JYY3_APLCA</name>
<gene>
    <name evidence="11" type="primary">LOC101858569</name>
</gene>
<dbReference type="SUPFAM" id="SSF51011">
    <property type="entry name" value="Glycosyl hydrolase domain"/>
    <property type="match status" value="1"/>
</dbReference>
<dbReference type="Pfam" id="PF17189">
    <property type="entry name" value="Glyco_hydro_30C"/>
    <property type="match status" value="1"/>
</dbReference>
<evidence type="ECO:0000313" key="10">
    <source>
        <dbReference type="Proteomes" id="UP000694888"/>
    </source>
</evidence>
<dbReference type="RefSeq" id="XP_005104817.1">
    <property type="nucleotide sequence ID" value="XM_005104760.3"/>
</dbReference>
<evidence type="ECO:0000256" key="5">
    <source>
        <dbReference type="ARBA" id="ARBA00022801"/>
    </source>
</evidence>
<dbReference type="Proteomes" id="UP000694888">
    <property type="component" value="Unplaced"/>
</dbReference>
<comment type="similarity">
    <text evidence="2 6">Belongs to the glycosyl hydrolase 30 family.</text>
</comment>
<dbReference type="InterPro" id="IPR033452">
    <property type="entry name" value="GH30_C"/>
</dbReference>
<accession>A0ABM0JYY3</accession>
<keyword evidence="5 6" id="KW-0378">Hydrolase</keyword>
<keyword evidence="6" id="KW-0326">Glycosidase</keyword>
<evidence type="ECO:0000259" key="9">
    <source>
        <dbReference type="Pfam" id="PF17189"/>
    </source>
</evidence>
<keyword evidence="6" id="KW-0746">Sphingolipid metabolism</keyword>
<evidence type="ECO:0000256" key="4">
    <source>
        <dbReference type="ARBA" id="ARBA00022729"/>
    </source>
</evidence>
<evidence type="ECO:0000256" key="6">
    <source>
        <dbReference type="RuleBase" id="RU361188"/>
    </source>
</evidence>
<dbReference type="InterPro" id="IPR017853">
    <property type="entry name" value="GH"/>
</dbReference>
<dbReference type="PANTHER" id="PTHR11069">
    <property type="entry name" value="GLUCOSYLCERAMIDASE"/>
    <property type="match status" value="1"/>
</dbReference>
<evidence type="ECO:0000259" key="8">
    <source>
        <dbReference type="Pfam" id="PF02055"/>
    </source>
</evidence>
<protein>
    <recommendedName>
        <fullName evidence="3 6">Glucosylceramidase</fullName>
        <ecNumber evidence="3 6">3.2.1.45</ecNumber>
    </recommendedName>
</protein>
<feature type="signal peptide" evidence="7">
    <location>
        <begin position="1"/>
        <end position="25"/>
    </location>
</feature>
<evidence type="ECO:0000313" key="11">
    <source>
        <dbReference type="RefSeq" id="XP_005104817.1"/>
    </source>
</evidence>
<dbReference type="Gene3D" id="3.20.20.80">
    <property type="entry name" value="Glycosidases"/>
    <property type="match status" value="1"/>
</dbReference>
<dbReference type="GeneID" id="101858569"/>
<sequence>MAANVYVMLLFISSVLFVCIQSFQATSDVKCSLRSVSFEHKVCVCNSSYCDTTPTVEPVPKGQYIVFTTSRNGLRLDKKVLKAVNVSKSAVFKIDTKTRRQKIIGFGGAFTDAAGINIASLPSDAQKKLISSYFAKDGIEYTVGRVPMASCDFSTHPYSYDDVAGDLTLSKFALAPEDLKYKIPFIQQAKTLSPNPIRMFASPWSAPAWMKTNDNMTGKGSLIGEPGGQYYKAWALYYVKFLQFYQQHNISFWGLTTQNEPIDGLQQNFPFQALGFTPETQRDFVKLDLGPALHTAGFGNVSLMMLDDQRLLILDWTKVVLSDPEASQYLSGVAVHWYSDFLVPSDVLTKTHTNFPDKFIFASEACEGSMPWQKHVELGSWERAASYTKDIITDLNNWVTGWTDWNIALDMTGGPNWVSNFVDSPIIVNAEKKEFYKQPMFYALGHFSKFLRPGSVWVKVESSESIPGIEITAFYRPDNSLAVVIHNLGIDTVELTLTDDGSAFYPVTSPGYSIQTVLWW</sequence>
<dbReference type="PRINTS" id="PR00843">
    <property type="entry name" value="GLHYDRLASE30"/>
</dbReference>
<keyword evidence="6" id="KW-0443">Lipid metabolism</keyword>
<feature type="domain" description="Glycosyl hydrolase family 30 beta sandwich" evidence="9">
    <location>
        <begin position="454"/>
        <end position="517"/>
    </location>
</feature>
<evidence type="ECO:0000256" key="2">
    <source>
        <dbReference type="ARBA" id="ARBA00005382"/>
    </source>
</evidence>
<proteinExistence type="inferred from homology"/>
<organism evidence="10 11">
    <name type="scientific">Aplysia californica</name>
    <name type="common">California sea hare</name>
    <dbReference type="NCBI Taxonomy" id="6500"/>
    <lineage>
        <taxon>Eukaryota</taxon>
        <taxon>Metazoa</taxon>
        <taxon>Spiralia</taxon>
        <taxon>Lophotrochozoa</taxon>
        <taxon>Mollusca</taxon>
        <taxon>Gastropoda</taxon>
        <taxon>Heterobranchia</taxon>
        <taxon>Euthyneura</taxon>
        <taxon>Tectipleura</taxon>
        <taxon>Aplysiida</taxon>
        <taxon>Aplysioidea</taxon>
        <taxon>Aplysiidae</taxon>
        <taxon>Aplysia</taxon>
    </lineage>
</organism>
<dbReference type="InterPro" id="IPR033453">
    <property type="entry name" value="Glyco_hydro_30_TIM-barrel"/>
</dbReference>
<keyword evidence="10" id="KW-1185">Reference proteome</keyword>
<dbReference type="PANTHER" id="PTHR11069:SF23">
    <property type="entry name" value="LYSOSOMAL ACID GLUCOSYLCERAMIDASE"/>
    <property type="match status" value="1"/>
</dbReference>
<dbReference type="SUPFAM" id="SSF51445">
    <property type="entry name" value="(Trans)glycosidases"/>
    <property type="match status" value="1"/>
</dbReference>
<dbReference type="EC" id="3.2.1.45" evidence="3 6"/>
<feature type="domain" description="Glycosyl hydrolase family 30 TIM-barrel" evidence="8">
    <location>
        <begin position="103"/>
        <end position="451"/>
    </location>
</feature>
<feature type="chain" id="PRO_5045704615" description="Glucosylceramidase" evidence="7">
    <location>
        <begin position="26"/>
        <end position="520"/>
    </location>
</feature>
<comment type="catalytic activity">
    <reaction evidence="1">
        <text>a beta-D-glucosyl-(1&lt;-&gt;1')-N-acylsphing-4-enine + H2O = an N-acylsphing-4-enine + D-glucose</text>
        <dbReference type="Rhea" id="RHEA:13269"/>
        <dbReference type="ChEBI" id="CHEBI:4167"/>
        <dbReference type="ChEBI" id="CHEBI:15377"/>
        <dbReference type="ChEBI" id="CHEBI:22801"/>
        <dbReference type="ChEBI" id="CHEBI:52639"/>
        <dbReference type="EC" id="3.2.1.45"/>
    </reaction>
    <physiologicalReaction direction="left-to-right" evidence="1">
        <dbReference type="Rhea" id="RHEA:13270"/>
    </physiologicalReaction>
</comment>